<feature type="region of interest" description="Disordered" evidence="1">
    <location>
        <begin position="24"/>
        <end position="47"/>
    </location>
</feature>
<feature type="compositionally biased region" description="Polar residues" evidence="1">
    <location>
        <begin position="298"/>
        <end position="307"/>
    </location>
</feature>
<feature type="compositionally biased region" description="Basic and acidic residues" evidence="1">
    <location>
        <begin position="257"/>
        <end position="270"/>
    </location>
</feature>
<protein>
    <submittedName>
        <fullName evidence="2">Uncharacterized protein</fullName>
    </submittedName>
</protein>
<feature type="region of interest" description="Disordered" evidence="1">
    <location>
        <begin position="225"/>
        <end position="324"/>
    </location>
</feature>
<evidence type="ECO:0000313" key="2">
    <source>
        <dbReference type="EMBL" id="GBN03358.1"/>
    </source>
</evidence>
<proteinExistence type="predicted"/>
<dbReference type="AlphaFoldDB" id="A0A4Y2KM74"/>
<gene>
    <name evidence="2" type="ORF">AVEN_268069_1</name>
</gene>
<name>A0A4Y2KM74_ARAVE</name>
<sequence>MATTKEISNKALCSDSLVGLEKQVKKGKGKKPVASAGSSRMGSAEDFVAPKSSKKKISVSAGGSASKGLVSVPSVPGLVALPYIFGQTNPFELPQGGTSVDGPVDKGLATAVPVHTGTGYIGFGLRKGVPPGTPWGDTPYPGSLAAARAMGDSGVAPLSPLVPGVEPPLADPQGLPSLGTSTVDWDVSTLPDRVMDSFVPQGTEEVVSPTPPALSVGVLTTGDVGGLSSNRAVDLESPTGDAMDVGALSGCKRKPERARGRDKKVSKSDPESAVDSLSITHSSSDSDHTIVEDETILASDSQCAQSTEEADSDGEIPPTGGIPISLQYPPEFSLGINLRLRPLVMTKRVFVPGCRG</sequence>
<keyword evidence="3" id="KW-1185">Reference proteome</keyword>
<comment type="caution">
    <text evidence="2">The sequence shown here is derived from an EMBL/GenBank/DDBJ whole genome shotgun (WGS) entry which is preliminary data.</text>
</comment>
<organism evidence="2 3">
    <name type="scientific">Araneus ventricosus</name>
    <name type="common">Orbweaver spider</name>
    <name type="synonym">Epeira ventricosa</name>
    <dbReference type="NCBI Taxonomy" id="182803"/>
    <lineage>
        <taxon>Eukaryota</taxon>
        <taxon>Metazoa</taxon>
        <taxon>Ecdysozoa</taxon>
        <taxon>Arthropoda</taxon>
        <taxon>Chelicerata</taxon>
        <taxon>Arachnida</taxon>
        <taxon>Araneae</taxon>
        <taxon>Araneomorphae</taxon>
        <taxon>Entelegynae</taxon>
        <taxon>Araneoidea</taxon>
        <taxon>Araneidae</taxon>
        <taxon>Araneus</taxon>
    </lineage>
</organism>
<reference evidence="2 3" key="1">
    <citation type="journal article" date="2019" name="Sci. Rep.">
        <title>Orb-weaving spider Araneus ventricosus genome elucidates the spidroin gene catalogue.</title>
        <authorList>
            <person name="Kono N."/>
            <person name="Nakamura H."/>
            <person name="Ohtoshi R."/>
            <person name="Moran D.A.P."/>
            <person name="Shinohara A."/>
            <person name="Yoshida Y."/>
            <person name="Fujiwara M."/>
            <person name="Mori M."/>
            <person name="Tomita M."/>
            <person name="Arakawa K."/>
        </authorList>
    </citation>
    <scope>NUCLEOTIDE SEQUENCE [LARGE SCALE GENOMIC DNA]</scope>
</reference>
<dbReference type="Proteomes" id="UP000499080">
    <property type="component" value="Unassembled WGS sequence"/>
</dbReference>
<evidence type="ECO:0000256" key="1">
    <source>
        <dbReference type="SAM" id="MobiDB-lite"/>
    </source>
</evidence>
<dbReference type="EMBL" id="BGPR01004788">
    <property type="protein sequence ID" value="GBN03358.1"/>
    <property type="molecule type" value="Genomic_DNA"/>
</dbReference>
<evidence type="ECO:0000313" key="3">
    <source>
        <dbReference type="Proteomes" id="UP000499080"/>
    </source>
</evidence>
<accession>A0A4Y2KM74</accession>